<dbReference type="PROSITE" id="PS51015">
    <property type="entry name" value="YDG"/>
    <property type="match status" value="1"/>
</dbReference>
<dbReference type="InParanoid" id="K5VXK2"/>
<dbReference type="PANTHER" id="PTHR14140:SF27">
    <property type="entry name" value="OS04G0289800 PROTEIN"/>
    <property type="match status" value="1"/>
</dbReference>
<dbReference type="Pfam" id="PF02182">
    <property type="entry name" value="SAD_SRA"/>
    <property type="match status" value="1"/>
</dbReference>
<accession>K5VXK2</accession>
<dbReference type="GeneID" id="18911477"/>
<dbReference type="GO" id="GO:0005634">
    <property type="term" value="C:nucleus"/>
    <property type="evidence" value="ECO:0007669"/>
    <property type="project" value="UniProtKB-SubCell"/>
</dbReference>
<feature type="compositionally biased region" description="Basic residues" evidence="3">
    <location>
        <begin position="336"/>
        <end position="350"/>
    </location>
</feature>
<dbReference type="InterPro" id="IPR015947">
    <property type="entry name" value="PUA-like_sf"/>
</dbReference>
<sequence length="410" mass="45958">MPTKLEFGDVRGVRVGRRFKDRQALRAAGVHPGNPLAGIYGRKEEGAVSVVLSRGFVDLADEDHGDHFTYIGSGGRARGDRFGGRVGDQSFDNHLNAALRKSALEHKPVRVTRGEHSKTKYAPAEGYRYDGLYTVSNPRLEEGPDGLKVCKFDFHRLPDQDPLPNPDEPGFDYPTDIEIRRMMFVEARKQQARSGSGDASGSQDRPTDVDAMSEDEEGDDPFGDVEDIEEQLEPVMNRLEEFQAPETEKKDRGKAILYIGRRVQSVLEEKTRQGKDEAGRDREWWHNALWSYVWFSAPKRPKETEARPGEAKKWYEKKEKKIREKKEGSLDQKAAKGQKNKKQSAAKRKRPGEPDDSSGDIDAGSPTRSPRPKRLRGTTTPMAQEMAAGDNLPDGALENMDSDDDSAFDV</sequence>
<dbReference type="SUPFAM" id="SSF88697">
    <property type="entry name" value="PUA domain-like"/>
    <property type="match status" value="1"/>
</dbReference>
<evidence type="ECO:0000313" key="5">
    <source>
        <dbReference type="EMBL" id="EKM51304.1"/>
    </source>
</evidence>
<feature type="region of interest" description="Disordered" evidence="3">
    <location>
        <begin position="296"/>
        <end position="410"/>
    </location>
</feature>
<evidence type="ECO:0000256" key="2">
    <source>
        <dbReference type="PROSITE-ProRule" id="PRU00358"/>
    </source>
</evidence>
<evidence type="ECO:0000313" key="6">
    <source>
        <dbReference type="Proteomes" id="UP000008370"/>
    </source>
</evidence>
<name>K5VXK2_PHACS</name>
<dbReference type="InterPro" id="IPR003105">
    <property type="entry name" value="SRA_YDG"/>
</dbReference>
<reference evidence="5 6" key="1">
    <citation type="journal article" date="2012" name="BMC Genomics">
        <title>Comparative genomics of the white-rot fungi, Phanerochaete carnosa and P. chrysosporium, to elucidate the genetic basis of the distinct wood types they colonize.</title>
        <authorList>
            <person name="Suzuki H."/>
            <person name="MacDonald J."/>
            <person name="Syed K."/>
            <person name="Salamov A."/>
            <person name="Hori C."/>
            <person name="Aerts A."/>
            <person name="Henrissat B."/>
            <person name="Wiebenga A."/>
            <person name="vanKuyk P.A."/>
            <person name="Barry K."/>
            <person name="Lindquist E."/>
            <person name="LaButti K."/>
            <person name="Lapidus A."/>
            <person name="Lucas S."/>
            <person name="Coutinho P."/>
            <person name="Gong Y."/>
            <person name="Samejima M."/>
            <person name="Mahadevan R."/>
            <person name="Abou-Zaid M."/>
            <person name="de Vries R.P."/>
            <person name="Igarashi K."/>
            <person name="Yadav J.S."/>
            <person name="Grigoriev I.V."/>
            <person name="Master E.R."/>
        </authorList>
    </citation>
    <scope>NUCLEOTIDE SEQUENCE [LARGE SCALE GENOMIC DNA]</scope>
    <source>
        <strain evidence="5 6">HHB-10118-sp</strain>
    </source>
</reference>
<gene>
    <name evidence="5" type="ORF">PHACADRAFT_200126</name>
</gene>
<dbReference type="InterPro" id="IPR036987">
    <property type="entry name" value="SRA-YDG_sf"/>
</dbReference>
<feature type="region of interest" description="Disordered" evidence="3">
    <location>
        <begin position="187"/>
        <end position="224"/>
    </location>
</feature>
<dbReference type="Gene3D" id="2.30.280.10">
    <property type="entry name" value="SRA-YDG"/>
    <property type="match status" value="1"/>
</dbReference>
<dbReference type="AlphaFoldDB" id="K5VXK2"/>
<keyword evidence="1 2" id="KW-0539">Nucleus</keyword>
<evidence type="ECO:0000256" key="1">
    <source>
        <dbReference type="ARBA" id="ARBA00023242"/>
    </source>
</evidence>
<dbReference type="KEGG" id="pco:PHACADRAFT_200126"/>
<dbReference type="SMART" id="SM00466">
    <property type="entry name" value="SRA"/>
    <property type="match status" value="1"/>
</dbReference>
<feature type="compositionally biased region" description="Acidic residues" evidence="3">
    <location>
        <begin position="400"/>
        <end position="410"/>
    </location>
</feature>
<organism evidence="5 6">
    <name type="scientific">Phanerochaete carnosa (strain HHB-10118-sp)</name>
    <name type="common">White-rot fungus</name>
    <name type="synonym">Peniophora carnosa</name>
    <dbReference type="NCBI Taxonomy" id="650164"/>
    <lineage>
        <taxon>Eukaryota</taxon>
        <taxon>Fungi</taxon>
        <taxon>Dikarya</taxon>
        <taxon>Basidiomycota</taxon>
        <taxon>Agaricomycotina</taxon>
        <taxon>Agaricomycetes</taxon>
        <taxon>Polyporales</taxon>
        <taxon>Phanerochaetaceae</taxon>
        <taxon>Phanerochaete</taxon>
    </lineage>
</organism>
<dbReference type="RefSeq" id="XP_007400450.1">
    <property type="nucleotide sequence ID" value="XM_007400388.1"/>
</dbReference>
<keyword evidence="6" id="KW-1185">Reference proteome</keyword>
<dbReference type="STRING" id="650164.K5VXK2"/>
<feature type="compositionally biased region" description="Basic and acidic residues" evidence="3">
    <location>
        <begin position="300"/>
        <end position="334"/>
    </location>
</feature>
<dbReference type="EMBL" id="JH930477">
    <property type="protein sequence ID" value="EKM51304.1"/>
    <property type="molecule type" value="Genomic_DNA"/>
</dbReference>
<dbReference type="GO" id="GO:0061630">
    <property type="term" value="F:ubiquitin protein ligase activity"/>
    <property type="evidence" value="ECO:0007669"/>
    <property type="project" value="TreeGrafter"/>
</dbReference>
<feature type="compositionally biased region" description="Polar residues" evidence="3">
    <location>
        <begin position="192"/>
        <end position="204"/>
    </location>
</feature>
<evidence type="ECO:0000259" key="4">
    <source>
        <dbReference type="PROSITE" id="PS51015"/>
    </source>
</evidence>
<protein>
    <recommendedName>
        <fullName evidence="4">YDG domain-containing protein</fullName>
    </recommendedName>
</protein>
<evidence type="ECO:0000256" key="3">
    <source>
        <dbReference type="SAM" id="MobiDB-lite"/>
    </source>
</evidence>
<proteinExistence type="predicted"/>
<comment type="subcellular location">
    <subcellularLocation>
        <location evidence="2">Nucleus</location>
    </subcellularLocation>
</comment>
<dbReference type="HOGENOM" id="CLU_671039_0_0_1"/>
<dbReference type="InterPro" id="IPR045134">
    <property type="entry name" value="UHRF1/2-like"/>
</dbReference>
<dbReference type="OrthoDB" id="2270193at2759"/>
<feature type="domain" description="YDG" evidence="4">
    <location>
        <begin position="8"/>
        <end position="156"/>
    </location>
</feature>
<dbReference type="Proteomes" id="UP000008370">
    <property type="component" value="Unassembled WGS sequence"/>
</dbReference>
<dbReference type="GO" id="GO:0016567">
    <property type="term" value="P:protein ubiquitination"/>
    <property type="evidence" value="ECO:0007669"/>
    <property type="project" value="TreeGrafter"/>
</dbReference>
<dbReference type="PANTHER" id="PTHR14140">
    <property type="entry name" value="E3 UBIQUITIN-PROTEIN LIGASE UHRF-RELATED"/>
    <property type="match status" value="1"/>
</dbReference>
<feature type="compositionally biased region" description="Acidic residues" evidence="3">
    <location>
        <begin position="211"/>
        <end position="224"/>
    </location>
</feature>
<dbReference type="GO" id="GO:0044027">
    <property type="term" value="P:negative regulation of gene expression via chromosomal CpG island methylation"/>
    <property type="evidence" value="ECO:0007669"/>
    <property type="project" value="TreeGrafter"/>
</dbReference>